<dbReference type="HOGENOM" id="CLU_1648646_0_0_11"/>
<dbReference type="eggNOG" id="ENOG5033I3C">
    <property type="taxonomic scope" value="Bacteria"/>
</dbReference>
<dbReference type="RefSeq" id="WP_012244857.1">
    <property type="nucleotide sequence ID" value="NC_010168.1"/>
</dbReference>
<keyword evidence="1" id="KW-1133">Transmembrane helix</keyword>
<dbReference type="EMBL" id="CP000910">
    <property type="protein sequence ID" value="ABY23176.1"/>
    <property type="molecule type" value="Genomic_DNA"/>
</dbReference>
<evidence type="ECO:0000313" key="3">
    <source>
        <dbReference type="Proteomes" id="UP000002007"/>
    </source>
</evidence>
<sequence>MTDSQSSKAVSSAPLAVSGPTESPWMRILLRCLSFTVPAVLIIAVIGWIVNGDYGALSALLSGFVVIVFFGISLLIGHFMGRKNPSGVFGVFAVGYVVKFVGFASVFIALGSPDWMVKLWFFISALAAVLIWLSVEILVFSRLRLQIFNDPTPNGGGNV</sequence>
<keyword evidence="1" id="KW-0472">Membrane</keyword>
<feature type="transmembrane region" description="Helical" evidence="1">
    <location>
        <begin position="88"/>
        <end position="113"/>
    </location>
</feature>
<dbReference type="Proteomes" id="UP000002007">
    <property type="component" value="Chromosome"/>
</dbReference>
<feature type="transmembrane region" description="Helical" evidence="1">
    <location>
        <begin position="28"/>
        <end position="50"/>
    </location>
</feature>
<evidence type="ECO:0000256" key="1">
    <source>
        <dbReference type="SAM" id="Phobius"/>
    </source>
</evidence>
<reference evidence="3" key="1">
    <citation type="journal article" date="2008" name="J. Bacteriol.">
        <title>Genome sequence of the fish pathogen Renibacterium salmoninarum suggests reductive evolution away from an environmental Arthrobacter ancestor.</title>
        <authorList>
            <person name="Wiens G.D."/>
            <person name="Rockey D.D."/>
            <person name="Wu Z."/>
            <person name="Chang J."/>
            <person name="Levy R."/>
            <person name="Crane S."/>
            <person name="Chen D.S."/>
            <person name="Capri G.R."/>
            <person name="Burnett J.R."/>
            <person name="Sudheesh P.S."/>
            <person name="Schipma M.J."/>
            <person name="Burd H."/>
            <person name="Bhattacharyya A."/>
            <person name="Rhodes L.D."/>
            <person name="Kaul R."/>
            <person name="Strom M.S."/>
        </authorList>
    </citation>
    <scope>NUCLEOTIDE SEQUENCE [LARGE SCALE GENOMIC DNA]</scope>
    <source>
        <strain evidence="3">ATCC 33209 / DSM 20767 / JCM 11484 / NBRC 15589 / NCIMB 2235</strain>
    </source>
</reference>
<dbReference type="AlphaFoldDB" id="A9WNC0"/>
<dbReference type="KEGG" id="rsa:RSal33209_1440"/>
<protein>
    <submittedName>
        <fullName evidence="2">Membrane protein, putative</fullName>
    </submittedName>
</protein>
<proteinExistence type="predicted"/>
<feature type="transmembrane region" description="Helical" evidence="1">
    <location>
        <begin position="56"/>
        <end position="76"/>
    </location>
</feature>
<name>A9WNC0_RENSM</name>
<keyword evidence="1" id="KW-0812">Transmembrane</keyword>
<evidence type="ECO:0000313" key="2">
    <source>
        <dbReference type="EMBL" id="ABY23176.1"/>
    </source>
</evidence>
<gene>
    <name evidence="2" type="ordered locus">RSal33209_1440</name>
</gene>
<feature type="transmembrane region" description="Helical" evidence="1">
    <location>
        <begin position="119"/>
        <end position="140"/>
    </location>
</feature>
<keyword evidence="3" id="KW-1185">Reference proteome</keyword>
<accession>A9WNC0</accession>
<organism evidence="2 3">
    <name type="scientific">Renibacterium salmoninarum (strain ATCC 33209 / DSM 20767 / JCM 11484 / NBRC 15589 / NCIMB 2235)</name>
    <dbReference type="NCBI Taxonomy" id="288705"/>
    <lineage>
        <taxon>Bacteria</taxon>
        <taxon>Bacillati</taxon>
        <taxon>Actinomycetota</taxon>
        <taxon>Actinomycetes</taxon>
        <taxon>Micrococcales</taxon>
        <taxon>Micrococcaceae</taxon>
        <taxon>Renibacterium</taxon>
    </lineage>
</organism>
<dbReference type="STRING" id="288705.RSal33209_1440"/>